<dbReference type="GeneID" id="107114231"/>
<organism evidence="2 3">
    <name type="scientific">Gekko japonicus</name>
    <name type="common">Schlegel's Japanese gecko</name>
    <dbReference type="NCBI Taxonomy" id="146911"/>
    <lineage>
        <taxon>Eukaryota</taxon>
        <taxon>Metazoa</taxon>
        <taxon>Chordata</taxon>
        <taxon>Craniata</taxon>
        <taxon>Vertebrata</taxon>
        <taxon>Euteleostomi</taxon>
        <taxon>Lepidosauria</taxon>
        <taxon>Squamata</taxon>
        <taxon>Bifurcata</taxon>
        <taxon>Gekkota</taxon>
        <taxon>Gekkonidae</taxon>
        <taxon>Gekkoninae</taxon>
        <taxon>Gekko</taxon>
    </lineage>
</organism>
<feature type="compositionally biased region" description="Low complexity" evidence="1">
    <location>
        <begin position="180"/>
        <end position="189"/>
    </location>
</feature>
<keyword evidence="2" id="KW-1185">Reference proteome</keyword>
<name>A0ABM1KBS0_GEKJA</name>
<evidence type="ECO:0000256" key="1">
    <source>
        <dbReference type="SAM" id="MobiDB-lite"/>
    </source>
</evidence>
<protein>
    <submittedName>
        <fullName evidence="3">HTLV-1-related endogenous sequence</fullName>
    </submittedName>
</protein>
<feature type="region of interest" description="Disordered" evidence="1">
    <location>
        <begin position="40"/>
        <end position="240"/>
    </location>
</feature>
<sequence length="240" mass="24470">MGAPKFPPGKRALLLAGVREPQPGSSPTYLLPQPRLALQVHPQPTRSPGPERVAGERGAKRGCTRAAPAGRRFACPGESAACHRRNQPGEKGVGVAQPSKGPGREPAGRRPGQAGARDPPLSPPLMTPRRPRADLDLASEGLPSPVSAVSSSSSTPPASERQSGVSCGQRGSRHQDEATALRLAAAAPGLGLGGAPHTSRPAATSSPLTTVHRGGGGGPALCPPPRPWAEREACCPSSMV</sequence>
<gene>
    <name evidence="3" type="primary">LOC107114231</name>
</gene>
<reference evidence="3" key="1">
    <citation type="submission" date="2025-08" db="UniProtKB">
        <authorList>
            <consortium name="RefSeq"/>
        </authorList>
    </citation>
    <scope>IDENTIFICATION</scope>
</reference>
<evidence type="ECO:0000313" key="2">
    <source>
        <dbReference type="Proteomes" id="UP000694871"/>
    </source>
</evidence>
<feature type="compositionally biased region" description="Low complexity" evidence="1">
    <location>
        <begin position="109"/>
        <end position="119"/>
    </location>
</feature>
<feature type="compositionally biased region" description="Low complexity" evidence="1">
    <location>
        <begin position="143"/>
        <end position="159"/>
    </location>
</feature>
<evidence type="ECO:0000313" key="3">
    <source>
        <dbReference type="RefSeq" id="XP_015271157.1"/>
    </source>
</evidence>
<dbReference type="RefSeq" id="XP_015271157.1">
    <property type="nucleotide sequence ID" value="XM_015415671.1"/>
</dbReference>
<dbReference type="Proteomes" id="UP000694871">
    <property type="component" value="Unplaced"/>
</dbReference>
<accession>A0ABM1KBS0</accession>
<proteinExistence type="predicted"/>